<evidence type="ECO:0000313" key="11">
    <source>
        <dbReference type="EMBL" id="GCC39740.1"/>
    </source>
</evidence>
<dbReference type="OMA" id="EEPWRYY"/>
<keyword evidence="4" id="KW-0812">Transmembrane</keyword>
<dbReference type="Pfam" id="PF06990">
    <property type="entry name" value="Gal-3-0_sulfotr"/>
    <property type="match status" value="1"/>
</dbReference>
<dbReference type="Proteomes" id="UP000287033">
    <property type="component" value="Unassembled WGS sequence"/>
</dbReference>
<keyword evidence="5" id="KW-0735">Signal-anchor</keyword>
<feature type="non-terminal residue" evidence="11">
    <location>
        <position position="1"/>
    </location>
</feature>
<dbReference type="OrthoDB" id="514299at2759"/>
<gene>
    <name evidence="11" type="ORF">chiPu_0023790</name>
</gene>
<comment type="caution">
    <text evidence="11">The sequence shown here is derived from an EMBL/GenBank/DDBJ whole genome shotgun (WGS) entry which is preliminary data.</text>
</comment>
<dbReference type="STRING" id="137246.A0A401TAQ2"/>
<evidence type="ECO:0000256" key="9">
    <source>
        <dbReference type="ARBA" id="ARBA00023180"/>
    </source>
</evidence>
<proteinExistence type="inferred from homology"/>
<dbReference type="SUPFAM" id="SSF52540">
    <property type="entry name" value="P-loop containing nucleoside triphosphate hydrolases"/>
    <property type="match status" value="1"/>
</dbReference>
<evidence type="ECO:0000256" key="8">
    <source>
        <dbReference type="ARBA" id="ARBA00023136"/>
    </source>
</evidence>
<evidence type="ECO:0000256" key="4">
    <source>
        <dbReference type="ARBA" id="ARBA00022692"/>
    </source>
</evidence>
<keyword evidence="12" id="KW-1185">Reference proteome</keyword>
<dbReference type="GO" id="GO:0000139">
    <property type="term" value="C:Golgi membrane"/>
    <property type="evidence" value="ECO:0007669"/>
    <property type="project" value="UniProtKB-SubCell"/>
</dbReference>
<reference evidence="11 12" key="1">
    <citation type="journal article" date="2018" name="Nat. Ecol. Evol.">
        <title>Shark genomes provide insights into elasmobranch evolution and the origin of vertebrates.</title>
        <authorList>
            <person name="Hara Y"/>
            <person name="Yamaguchi K"/>
            <person name="Onimaru K"/>
            <person name="Kadota M"/>
            <person name="Koyanagi M"/>
            <person name="Keeley SD"/>
            <person name="Tatsumi K"/>
            <person name="Tanaka K"/>
            <person name="Motone F"/>
            <person name="Kageyama Y"/>
            <person name="Nozu R"/>
            <person name="Adachi N"/>
            <person name="Nishimura O"/>
            <person name="Nakagawa R"/>
            <person name="Tanegashima C"/>
            <person name="Kiyatake I"/>
            <person name="Matsumoto R"/>
            <person name="Murakumo K"/>
            <person name="Nishida K"/>
            <person name="Terakita A"/>
            <person name="Kuratani S"/>
            <person name="Sato K"/>
            <person name="Hyodo S Kuraku.S."/>
        </authorList>
    </citation>
    <scope>NUCLEOTIDE SEQUENCE [LARGE SCALE GENOMIC DNA]</scope>
</reference>
<dbReference type="InterPro" id="IPR009729">
    <property type="entry name" value="Gal-3-0_sulfotransfrase"/>
</dbReference>
<dbReference type="InterPro" id="IPR027417">
    <property type="entry name" value="P-loop_NTPase"/>
</dbReference>
<dbReference type="GO" id="GO:0009247">
    <property type="term" value="P:glycolipid biosynthetic process"/>
    <property type="evidence" value="ECO:0007669"/>
    <property type="project" value="InterPro"/>
</dbReference>
<evidence type="ECO:0000256" key="10">
    <source>
        <dbReference type="SAM" id="MobiDB-lite"/>
    </source>
</evidence>
<name>A0A401TAQ2_CHIPU</name>
<dbReference type="PANTHER" id="PTHR14647">
    <property type="entry name" value="GALACTOSE-3-O-SULFOTRANSFERASE"/>
    <property type="match status" value="1"/>
</dbReference>
<keyword evidence="8" id="KW-0472">Membrane</keyword>
<evidence type="ECO:0000256" key="1">
    <source>
        <dbReference type="ARBA" id="ARBA00004323"/>
    </source>
</evidence>
<organism evidence="11 12">
    <name type="scientific">Chiloscyllium punctatum</name>
    <name type="common">Brownbanded bambooshark</name>
    <name type="synonym">Hemiscyllium punctatum</name>
    <dbReference type="NCBI Taxonomy" id="137246"/>
    <lineage>
        <taxon>Eukaryota</taxon>
        <taxon>Metazoa</taxon>
        <taxon>Chordata</taxon>
        <taxon>Craniata</taxon>
        <taxon>Vertebrata</taxon>
        <taxon>Chondrichthyes</taxon>
        <taxon>Elasmobranchii</taxon>
        <taxon>Galeomorphii</taxon>
        <taxon>Galeoidea</taxon>
        <taxon>Orectolobiformes</taxon>
        <taxon>Hemiscylliidae</taxon>
        <taxon>Chiloscyllium</taxon>
    </lineage>
</organism>
<evidence type="ECO:0000256" key="5">
    <source>
        <dbReference type="ARBA" id="ARBA00022968"/>
    </source>
</evidence>
<evidence type="ECO:0008006" key="13">
    <source>
        <dbReference type="Google" id="ProtNLM"/>
    </source>
</evidence>
<evidence type="ECO:0000313" key="12">
    <source>
        <dbReference type="Proteomes" id="UP000287033"/>
    </source>
</evidence>
<keyword evidence="6" id="KW-1133">Transmembrane helix</keyword>
<evidence type="ECO:0000256" key="3">
    <source>
        <dbReference type="ARBA" id="ARBA00022679"/>
    </source>
</evidence>
<dbReference type="GO" id="GO:0001733">
    <property type="term" value="F:galactosylceramide sulfotransferase activity"/>
    <property type="evidence" value="ECO:0007669"/>
    <property type="project" value="InterPro"/>
</dbReference>
<dbReference type="PANTHER" id="PTHR14647:SF83">
    <property type="entry name" value="GALACTOSE-3-O-SULFOTRANSFERASE 3"/>
    <property type="match status" value="1"/>
</dbReference>
<keyword evidence="3" id="KW-0808">Transferase</keyword>
<keyword evidence="9" id="KW-0325">Glycoprotein</keyword>
<accession>A0A401TAQ2</accession>
<evidence type="ECO:0000256" key="7">
    <source>
        <dbReference type="ARBA" id="ARBA00023034"/>
    </source>
</evidence>
<evidence type="ECO:0000256" key="2">
    <source>
        <dbReference type="ARBA" id="ARBA00008124"/>
    </source>
</evidence>
<evidence type="ECO:0000256" key="6">
    <source>
        <dbReference type="ARBA" id="ARBA00022989"/>
    </source>
</evidence>
<protein>
    <recommendedName>
        <fullName evidence="13">Galactose-3-O-sulfotransferase 3</fullName>
    </recommendedName>
</protein>
<comment type="subcellular location">
    <subcellularLocation>
        <location evidence="1">Golgi apparatus membrane</location>
        <topology evidence="1">Single-pass type II membrane protein</topology>
    </subcellularLocation>
</comment>
<dbReference type="EMBL" id="BEZZ01027029">
    <property type="protein sequence ID" value="GCC39740.1"/>
    <property type="molecule type" value="Genomic_DNA"/>
</dbReference>
<feature type="compositionally biased region" description="Low complexity" evidence="10">
    <location>
        <begin position="298"/>
        <end position="309"/>
    </location>
</feature>
<dbReference type="AlphaFoldDB" id="A0A401TAQ2"/>
<comment type="similarity">
    <text evidence="2">Belongs to the galactose-3-O-sulfotransferase family.</text>
</comment>
<feature type="region of interest" description="Disordered" evidence="10">
    <location>
        <begin position="297"/>
        <end position="318"/>
    </location>
</feature>
<keyword evidence="7" id="KW-0333">Golgi apparatus</keyword>
<dbReference type="Gene3D" id="3.40.50.300">
    <property type="entry name" value="P-loop containing nucleotide triphosphate hydrolases"/>
    <property type="match status" value="1"/>
</dbReference>
<sequence length="382" mass="43030">DPRSPTPCPSDPCPLGGARAPKQTAVVFLKTHKTAGSTVQNILFRFAERHGITVALPGGLCGERDHQFCYPRRFSRRYVHPLTRAPGIVASHLRPGLSELRSLAPAGAAFITIVREPAAMFESLFSYYGQHSASFRNVPGRSIATFLRRPEAYYLPGERYAMYARNSLLFDLGGDPNRDPGDEAYLQAFILGLESVFSLVMVAEYFDESLVLLRRLLSWDLKDVTYVRLNARSEASRSRLGREQAERARRWNWLDTRLYRHFNASLWAKLRALGPECLGQELTLLRQANRRLARDCFGPEAGPEASPPARQASQIRDKELRPWQPSRSVSILGYELPQNLSLPPALATSCLRLITPEVSYSHRLLRKTTDRHASENWAQGLS</sequence>